<organism evidence="2 3">
    <name type="scientific">Pristionchus pacificus</name>
    <name type="common">Parasitic nematode worm</name>
    <dbReference type="NCBI Taxonomy" id="54126"/>
    <lineage>
        <taxon>Eukaryota</taxon>
        <taxon>Metazoa</taxon>
        <taxon>Ecdysozoa</taxon>
        <taxon>Nematoda</taxon>
        <taxon>Chromadorea</taxon>
        <taxon>Rhabditida</taxon>
        <taxon>Rhabditina</taxon>
        <taxon>Diplogasteromorpha</taxon>
        <taxon>Diplogasteroidea</taxon>
        <taxon>Neodiplogasteridae</taxon>
        <taxon>Pristionchus</taxon>
    </lineage>
</organism>
<name>A0A2A6CCV1_PRIPA</name>
<proteinExistence type="predicted"/>
<evidence type="ECO:0000256" key="1">
    <source>
        <dbReference type="SAM" id="MobiDB-lite"/>
    </source>
</evidence>
<gene>
    <name evidence="2" type="primary">WBGene00278349</name>
</gene>
<feature type="compositionally biased region" description="Basic residues" evidence="1">
    <location>
        <begin position="215"/>
        <end position="233"/>
    </location>
</feature>
<keyword evidence="3" id="KW-1185">Reference proteome</keyword>
<evidence type="ECO:0000313" key="3">
    <source>
        <dbReference type="Proteomes" id="UP000005239"/>
    </source>
</evidence>
<accession>A0A8R1YUZ5</accession>
<protein>
    <submittedName>
        <fullName evidence="2">Sld-2</fullName>
    </submittedName>
</protein>
<dbReference type="AlphaFoldDB" id="A0A2A6CCV1"/>
<sequence length="240" mass="26987">MTDEWKDAYKKVYGKSPGKADYTFAPNSIAKTCLESTGDVKKEEQKRNLFAPVKLKRPAQYSPVKQVIKKRAVQPCEDDVDHKPVAVSLRMSPRKKIVHIQSSPGTFAPISGSSCFKSPTKMIMGDEGTSSKLFGDTVNLSPQKPLSRSKVMISCADTLYEIKSPVKKKGEIKENTLDEFAVEDEAMKDLRPKIMRKKNGDKNFLKLNMKKGYHAKGKLTAQQKRKFKKKANYKKISSGH</sequence>
<dbReference type="Proteomes" id="UP000005239">
    <property type="component" value="Unassembled WGS sequence"/>
</dbReference>
<accession>A0A2A6CCV1</accession>
<feature type="region of interest" description="Disordered" evidence="1">
    <location>
        <begin position="215"/>
        <end position="240"/>
    </location>
</feature>
<reference evidence="3" key="1">
    <citation type="journal article" date="2008" name="Nat. Genet.">
        <title>The Pristionchus pacificus genome provides a unique perspective on nematode lifestyle and parasitism.</title>
        <authorList>
            <person name="Dieterich C."/>
            <person name="Clifton S.W."/>
            <person name="Schuster L.N."/>
            <person name="Chinwalla A."/>
            <person name="Delehaunty K."/>
            <person name="Dinkelacker I."/>
            <person name="Fulton L."/>
            <person name="Fulton R."/>
            <person name="Godfrey J."/>
            <person name="Minx P."/>
            <person name="Mitreva M."/>
            <person name="Roeseler W."/>
            <person name="Tian H."/>
            <person name="Witte H."/>
            <person name="Yang S.P."/>
            <person name="Wilson R.K."/>
            <person name="Sommer R.J."/>
        </authorList>
    </citation>
    <scope>NUCLEOTIDE SEQUENCE [LARGE SCALE GENOMIC DNA]</scope>
    <source>
        <strain evidence="3">PS312</strain>
    </source>
</reference>
<reference evidence="2" key="2">
    <citation type="submission" date="2022-06" db="UniProtKB">
        <authorList>
            <consortium name="EnsemblMetazoa"/>
        </authorList>
    </citation>
    <scope>IDENTIFICATION</scope>
    <source>
        <strain evidence="2">PS312</strain>
    </source>
</reference>
<evidence type="ECO:0000313" key="2">
    <source>
        <dbReference type="EnsemblMetazoa" id="PPA39980.1"/>
    </source>
</evidence>
<dbReference type="EnsemblMetazoa" id="PPA39980.1">
    <property type="protein sequence ID" value="PPA39980.1"/>
    <property type="gene ID" value="WBGene00278349"/>
</dbReference>